<dbReference type="OrthoDB" id="7158889at2"/>
<organism evidence="4 5">
    <name type="scientific">Sphingomonas carotinifaciens</name>
    <dbReference type="NCBI Taxonomy" id="1166323"/>
    <lineage>
        <taxon>Bacteria</taxon>
        <taxon>Pseudomonadati</taxon>
        <taxon>Pseudomonadota</taxon>
        <taxon>Alphaproteobacteria</taxon>
        <taxon>Sphingomonadales</taxon>
        <taxon>Sphingomonadaceae</taxon>
        <taxon>Sphingomonas</taxon>
    </lineage>
</organism>
<dbReference type="EMBL" id="FNBI01000001">
    <property type="protein sequence ID" value="SDE93061.1"/>
    <property type="molecule type" value="Genomic_DNA"/>
</dbReference>
<dbReference type="RefSeq" id="WP_149681507.1">
    <property type="nucleotide sequence ID" value="NZ_FNBI01000001.1"/>
</dbReference>
<dbReference type="EMBL" id="WSUT01000005">
    <property type="protein sequence ID" value="MWC43065.1"/>
    <property type="molecule type" value="Genomic_DNA"/>
</dbReference>
<evidence type="ECO:0000313" key="4">
    <source>
        <dbReference type="EMBL" id="SDE93061.1"/>
    </source>
</evidence>
<dbReference type="Proteomes" id="UP000436801">
    <property type="component" value="Unassembled WGS sequence"/>
</dbReference>
<feature type="domain" description="Ubiquinol-cytochrome c chaperone" evidence="2">
    <location>
        <begin position="41"/>
        <end position="171"/>
    </location>
</feature>
<name>A0A1G7GY94_9SPHN</name>
<reference evidence="3 6" key="2">
    <citation type="submission" date="2019-12" db="EMBL/GenBank/DDBJ databases">
        <authorList>
            <person name="Zheng J."/>
        </authorList>
    </citation>
    <scope>NUCLEOTIDE SEQUENCE [LARGE SCALE GENOMIC DNA]</scope>
    <source>
        <strain evidence="3 6">DSM 27347</strain>
    </source>
</reference>
<gene>
    <name evidence="3" type="ORF">GQR91_05235</name>
    <name evidence="4" type="ORF">SAMN05216557_1011079</name>
</gene>
<evidence type="ECO:0000313" key="6">
    <source>
        <dbReference type="Proteomes" id="UP000436801"/>
    </source>
</evidence>
<dbReference type="InterPro" id="IPR021150">
    <property type="entry name" value="Ubiq_cyt_c_chap"/>
</dbReference>
<dbReference type="Proteomes" id="UP000323502">
    <property type="component" value="Unassembled WGS sequence"/>
</dbReference>
<evidence type="ECO:0000259" key="2">
    <source>
        <dbReference type="Pfam" id="PF03981"/>
    </source>
</evidence>
<sequence length="173" mass="18241">MHKLFGQGPGGLFGPKPQPALALYNAVVARGREPHWYVEGAVPDTVDGRFDMIAAVLAMVLLRLETEPAGAAPAAQVTERFVDDMDGQLREIGIGDIVVGKHIGRMMAMLGGRLGAYRDGIAGGDLGPALVRNLYRGEAPDPLAVAHVSTHLMGLRETLAGISVARLIDGDLP</sequence>
<dbReference type="Pfam" id="PF03981">
    <property type="entry name" value="Ubiq_cyt_C_chap"/>
    <property type="match status" value="1"/>
</dbReference>
<keyword evidence="5" id="KW-1185">Reference proteome</keyword>
<evidence type="ECO:0000313" key="3">
    <source>
        <dbReference type="EMBL" id="MWC43065.1"/>
    </source>
</evidence>
<proteinExistence type="inferred from homology"/>
<evidence type="ECO:0000256" key="1">
    <source>
        <dbReference type="ARBA" id="ARBA00006436"/>
    </source>
</evidence>
<accession>A0A1G7GY94</accession>
<dbReference type="AlphaFoldDB" id="A0A1G7GY94"/>
<reference evidence="4 5" key="1">
    <citation type="submission" date="2016-10" db="EMBL/GenBank/DDBJ databases">
        <authorList>
            <person name="Varghese N."/>
            <person name="Submissions S."/>
        </authorList>
    </citation>
    <scope>NUCLEOTIDE SEQUENCE [LARGE SCALE GENOMIC DNA]</scope>
    <source>
        <strain evidence="4 5">S7-754</strain>
    </source>
</reference>
<comment type="similarity">
    <text evidence="1">Belongs to the UPF0174 family.</text>
</comment>
<protein>
    <submittedName>
        <fullName evidence="4">Cytochrome b pre-mRNA-processing protein 3</fullName>
    </submittedName>
    <submittedName>
        <fullName evidence="3">Ubiquinol-cytochrome C chaperone</fullName>
    </submittedName>
</protein>
<evidence type="ECO:0000313" key="5">
    <source>
        <dbReference type="Proteomes" id="UP000323502"/>
    </source>
</evidence>